<dbReference type="PANTHER" id="PTHR46590:SF1">
    <property type="entry name" value="PHOSPHATIDYLINOSITOL TRANSFER PROTEIN CSR1"/>
    <property type="match status" value="1"/>
</dbReference>
<dbReference type="CDD" id="cd00170">
    <property type="entry name" value="SEC14"/>
    <property type="match status" value="1"/>
</dbReference>
<sequence length="629" mass="69771">MHGMHSYRSAICGSLRLRLQPRLLVQQPLAQALDRLASSAPPQSPSSATSKRFLHNQFRAVPTAAFRSLAQPRQASYLWTVALAAFVLGSATAAQLILANNPDDLSTVPLSDSNQTPDHNYLGPINTLKMSSSQVETGHVGNLTAEQEAKLREMWTVLFRLTGVKFEAGEVQRAASVASTTTPEGSADTKKKGRRSLFGWGAAKKEEPPAVESTTASLGNVTLSDADDKYGQNKEFKQALADLPPEQLRDAFWNMLKSDHPDALLLRFLRARKWDVNKAIVMLVSTLRWRLTEMHVDDDIMLRGEAGAIAQAEGSNAAEKRVGEDFMAQMRMGKSFIHGVDKQGRPMCLIRVRMHKIGAHVGESVERLTVHMIETARLMLPRPVETAVIIFDMTGFTLSNMDYTPVKFIIKCFEANYPESLGAVLIHQAPWVFFGIWKVIKGWLDPVVAAKVHFTNTVEDLEVFIDRKRIIKELGGDEDFDYEYIEQQTGENDAIKDTAKRDELLARNKTIAEELQEATKSWIEAANKGDKAGAESWKPKREEIVERLNKGYWDLDPYVRARSFYDRSSVIQGGGIVDFYPEQSGQKQVNGTSTEDKEKAPVVNGNGTAEVEKTDSAAVPAETPAVAVN</sequence>
<dbReference type="GeneID" id="55998020"/>
<dbReference type="InterPro" id="IPR011074">
    <property type="entry name" value="CRAL/TRIO_N_dom"/>
</dbReference>
<dbReference type="InterPro" id="IPR036273">
    <property type="entry name" value="CRAL/TRIO_N_dom_sf"/>
</dbReference>
<evidence type="ECO:0000313" key="5">
    <source>
        <dbReference type="Proteomes" id="UP000509510"/>
    </source>
</evidence>
<dbReference type="SMART" id="SM01100">
    <property type="entry name" value="CRAL_TRIO_N"/>
    <property type="match status" value="1"/>
</dbReference>
<dbReference type="PROSITE" id="PS50191">
    <property type="entry name" value="CRAL_TRIO"/>
    <property type="match status" value="1"/>
</dbReference>
<name>A0A7H8RC80_TALRU</name>
<protein>
    <recommendedName>
        <fullName evidence="3">CRAL-TRIO domain-containing protein</fullName>
    </recommendedName>
</protein>
<dbReference type="SUPFAM" id="SSF52087">
    <property type="entry name" value="CRAL/TRIO domain"/>
    <property type="match status" value="1"/>
</dbReference>
<dbReference type="EMBL" id="CP055903">
    <property type="protein sequence ID" value="QKX63371.1"/>
    <property type="molecule type" value="Genomic_DNA"/>
</dbReference>
<feature type="compositionally biased region" description="Polar residues" evidence="1">
    <location>
        <begin position="583"/>
        <end position="593"/>
    </location>
</feature>
<dbReference type="SMART" id="SM00516">
    <property type="entry name" value="SEC14"/>
    <property type="match status" value="1"/>
</dbReference>
<feature type="transmembrane region" description="Helical" evidence="2">
    <location>
        <begin position="77"/>
        <end position="98"/>
    </location>
</feature>
<dbReference type="Gene3D" id="3.40.525.10">
    <property type="entry name" value="CRAL-TRIO lipid binding domain"/>
    <property type="match status" value="1"/>
</dbReference>
<dbReference type="RefSeq" id="XP_035349545.1">
    <property type="nucleotide sequence ID" value="XM_035493652.1"/>
</dbReference>
<dbReference type="Pfam" id="PF00650">
    <property type="entry name" value="CRAL_TRIO"/>
    <property type="match status" value="1"/>
</dbReference>
<dbReference type="KEGG" id="trg:TRUGW13939_10541"/>
<proteinExistence type="predicted"/>
<dbReference type="OrthoDB" id="43460at2759"/>
<reference evidence="5" key="1">
    <citation type="submission" date="2020-06" db="EMBL/GenBank/DDBJ databases">
        <title>A chromosome-scale genome assembly of Talaromyces rugulosus W13939.</title>
        <authorList>
            <person name="Wang B."/>
            <person name="Guo L."/>
            <person name="Ye K."/>
            <person name="Wang L."/>
        </authorList>
    </citation>
    <scope>NUCLEOTIDE SEQUENCE [LARGE SCALE GENOMIC DNA]</scope>
    <source>
        <strain evidence="5">W13939</strain>
    </source>
</reference>
<dbReference type="InterPro" id="IPR001251">
    <property type="entry name" value="CRAL-TRIO_dom"/>
</dbReference>
<evidence type="ECO:0000256" key="1">
    <source>
        <dbReference type="SAM" id="MobiDB-lite"/>
    </source>
</evidence>
<feature type="compositionally biased region" description="Low complexity" evidence="1">
    <location>
        <begin position="617"/>
        <end position="629"/>
    </location>
</feature>
<dbReference type="AlphaFoldDB" id="A0A7H8RC80"/>
<organism evidence="4 5">
    <name type="scientific">Talaromyces rugulosus</name>
    <name type="common">Penicillium rugulosum</name>
    <dbReference type="NCBI Taxonomy" id="121627"/>
    <lineage>
        <taxon>Eukaryota</taxon>
        <taxon>Fungi</taxon>
        <taxon>Dikarya</taxon>
        <taxon>Ascomycota</taxon>
        <taxon>Pezizomycotina</taxon>
        <taxon>Eurotiomycetes</taxon>
        <taxon>Eurotiomycetidae</taxon>
        <taxon>Eurotiales</taxon>
        <taxon>Trichocomaceae</taxon>
        <taxon>Talaromyces</taxon>
        <taxon>Talaromyces sect. Islandici</taxon>
    </lineage>
</organism>
<accession>A0A7H8RC80</accession>
<dbReference type="SUPFAM" id="SSF46938">
    <property type="entry name" value="CRAL/TRIO N-terminal domain"/>
    <property type="match status" value="1"/>
</dbReference>
<keyword evidence="5" id="KW-1185">Reference proteome</keyword>
<evidence type="ECO:0000256" key="2">
    <source>
        <dbReference type="SAM" id="Phobius"/>
    </source>
</evidence>
<evidence type="ECO:0000313" key="4">
    <source>
        <dbReference type="EMBL" id="QKX63371.1"/>
    </source>
</evidence>
<dbReference type="Proteomes" id="UP000509510">
    <property type="component" value="Chromosome VI"/>
</dbReference>
<feature type="domain" description="CRAL-TRIO" evidence="3">
    <location>
        <begin position="337"/>
        <end position="482"/>
    </location>
</feature>
<keyword evidence="2" id="KW-0812">Transmembrane</keyword>
<evidence type="ECO:0000259" key="3">
    <source>
        <dbReference type="PROSITE" id="PS50191"/>
    </source>
</evidence>
<dbReference type="InterPro" id="IPR036865">
    <property type="entry name" value="CRAL-TRIO_dom_sf"/>
</dbReference>
<dbReference type="Pfam" id="PF03765">
    <property type="entry name" value="CRAL_TRIO_N"/>
    <property type="match status" value="1"/>
</dbReference>
<keyword evidence="2" id="KW-0472">Membrane</keyword>
<feature type="region of interest" description="Disordered" evidence="1">
    <location>
        <begin position="580"/>
        <end position="629"/>
    </location>
</feature>
<gene>
    <name evidence="4" type="ORF">TRUGW13939_10541</name>
</gene>
<dbReference type="InterPro" id="IPR052432">
    <property type="entry name" value="PITP/CRAL-TRIO"/>
</dbReference>
<dbReference type="PANTHER" id="PTHR46590">
    <property type="entry name" value="PHOSPHATIDYLINOSITOL TRANSFER PROTEIN CSR1-RELATED"/>
    <property type="match status" value="1"/>
</dbReference>
<keyword evidence="2" id="KW-1133">Transmembrane helix</keyword>